<gene>
    <name evidence="2" type="ORF">AG1IA_00578</name>
</gene>
<evidence type="ECO:0000313" key="2">
    <source>
        <dbReference type="EMBL" id="ELU45397.1"/>
    </source>
</evidence>
<evidence type="ECO:0000313" key="3">
    <source>
        <dbReference type="Proteomes" id="UP000011668"/>
    </source>
</evidence>
<keyword evidence="3" id="KW-1185">Reference proteome</keyword>
<feature type="compositionally biased region" description="Polar residues" evidence="1">
    <location>
        <begin position="87"/>
        <end position="106"/>
    </location>
</feature>
<dbReference type="STRING" id="983506.L8X8I3"/>
<protein>
    <submittedName>
        <fullName evidence="2">Uncharacterized protein</fullName>
    </submittedName>
</protein>
<dbReference type="EMBL" id="AFRT01000087">
    <property type="protein sequence ID" value="ELU45397.1"/>
    <property type="molecule type" value="Genomic_DNA"/>
</dbReference>
<feature type="compositionally biased region" description="Polar residues" evidence="1">
    <location>
        <begin position="1"/>
        <end position="12"/>
    </location>
</feature>
<comment type="caution">
    <text evidence="2">The sequence shown here is derived from an EMBL/GenBank/DDBJ whole genome shotgun (WGS) entry which is preliminary data.</text>
</comment>
<accession>L8X8I3</accession>
<dbReference type="HOGENOM" id="CLU_1595664_0_0_1"/>
<evidence type="ECO:0000256" key="1">
    <source>
        <dbReference type="SAM" id="MobiDB-lite"/>
    </source>
</evidence>
<organism evidence="2 3">
    <name type="scientific">Thanatephorus cucumeris (strain AG1-IA)</name>
    <name type="common">Rice sheath blight fungus</name>
    <name type="synonym">Rhizoctonia solani</name>
    <dbReference type="NCBI Taxonomy" id="983506"/>
    <lineage>
        <taxon>Eukaryota</taxon>
        <taxon>Fungi</taxon>
        <taxon>Dikarya</taxon>
        <taxon>Basidiomycota</taxon>
        <taxon>Agaricomycotina</taxon>
        <taxon>Agaricomycetes</taxon>
        <taxon>Cantharellales</taxon>
        <taxon>Ceratobasidiaceae</taxon>
        <taxon>Rhizoctonia</taxon>
        <taxon>Rhizoctonia solani AG-1</taxon>
    </lineage>
</organism>
<dbReference type="AlphaFoldDB" id="L8X8I3"/>
<dbReference type="OrthoDB" id="306690at2759"/>
<reference evidence="2 3" key="1">
    <citation type="journal article" date="2013" name="Nat. Commun.">
        <title>The evolution and pathogenic mechanisms of the rice sheath blight pathogen.</title>
        <authorList>
            <person name="Zheng A."/>
            <person name="Lin R."/>
            <person name="Xu L."/>
            <person name="Qin P."/>
            <person name="Tang C."/>
            <person name="Ai P."/>
            <person name="Zhang D."/>
            <person name="Liu Y."/>
            <person name="Sun Z."/>
            <person name="Feng H."/>
            <person name="Wang Y."/>
            <person name="Chen Y."/>
            <person name="Liang X."/>
            <person name="Fu R."/>
            <person name="Li Q."/>
            <person name="Zhang J."/>
            <person name="Yu X."/>
            <person name="Xie Z."/>
            <person name="Ding L."/>
            <person name="Guan P."/>
            <person name="Tang J."/>
            <person name="Liang Y."/>
            <person name="Wang S."/>
            <person name="Deng Q."/>
            <person name="Li S."/>
            <person name="Zhu J."/>
            <person name="Wang L."/>
            <person name="Liu H."/>
            <person name="Li P."/>
        </authorList>
    </citation>
    <scope>NUCLEOTIDE SEQUENCE [LARGE SCALE GENOMIC DNA]</scope>
    <source>
        <strain evidence="3">AG-1 IA</strain>
    </source>
</reference>
<dbReference type="Proteomes" id="UP000011668">
    <property type="component" value="Unassembled WGS sequence"/>
</dbReference>
<feature type="region of interest" description="Disordered" evidence="1">
    <location>
        <begin position="1"/>
        <end position="106"/>
    </location>
</feature>
<name>L8X8I3_THACA</name>
<proteinExistence type="predicted"/>
<sequence>MEDIPTSPNDTVSPLGASVRRVHTISSSMRGRRHPAASEEYPPEYYEEDDQADESWNAAPGAIGDGKGALLHRQASLPTKYHRGFRSNRTGTQSGTLSPSGRNTSGLSVIAADHAGEGEEEWEHDMRNLRGDEVSGRCSHTSPYPYIARLHHPAGEGTLSPLSGDFK</sequence>
<feature type="compositionally biased region" description="Acidic residues" evidence="1">
    <location>
        <begin position="41"/>
        <end position="53"/>
    </location>
</feature>